<keyword evidence="3" id="KW-0949">S-adenosyl-L-methionine</keyword>
<keyword evidence="7" id="KW-0411">Iron-sulfur</keyword>
<comment type="cofactor">
    <cofactor evidence="1">
        <name>[4Fe-4S] cluster</name>
        <dbReference type="ChEBI" id="CHEBI:49883"/>
    </cofactor>
</comment>
<dbReference type="InterPro" id="IPR007197">
    <property type="entry name" value="rSAM"/>
</dbReference>
<dbReference type="PROSITE" id="PS01305">
    <property type="entry name" value="MOAA_NIFB_PQQE"/>
    <property type="match status" value="1"/>
</dbReference>
<dbReference type="PANTHER" id="PTHR11228">
    <property type="entry name" value="RADICAL SAM DOMAIN PROTEIN"/>
    <property type="match status" value="1"/>
</dbReference>
<keyword evidence="5" id="KW-0560">Oxidoreductase</keyword>
<reference evidence="10 11" key="1">
    <citation type="submission" date="2019-09" db="EMBL/GenBank/DDBJ databases">
        <title>Screening of Novel Bioactive Compounds from Soil-Associated.</title>
        <authorList>
            <person name="Zhao S."/>
        </authorList>
    </citation>
    <scope>NUCLEOTIDE SEQUENCE [LARGE SCALE GENOMIC DNA]</scope>
    <source>
        <strain evidence="10 11">HIT-DPA4</strain>
    </source>
</reference>
<name>A0A6H9UXH7_9ACTN</name>
<evidence type="ECO:0000256" key="7">
    <source>
        <dbReference type="ARBA" id="ARBA00023014"/>
    </source>
</evidence>
<dbReference type="InterPro" id="IPR050377">
    <property type="entry name" value="Radical_SAM_PqqE_MftC-like"/>
</dbReference>
<keyword evidence="11" id="KW-1185">Reference proteome</keyword>
<keyword evidence="6" id="KW-0408">Iron</keyword>
<protein>
    <submittedName>
        <fullName evidence="10">Radical SAM protein</fullName>
    </submittedName>
</protein>
<dbReference type="InterPro" id="IPR058240">
    <property type="entry name" value="rSAM_sf"/>
</dbReference>
<evidence type="ECO:0000256" key="3">
    <source>
        <dbReference type="ARBA" id="ARBA00022691"/>
    </source>
</evidence>
<dbReference type="Pfam" id="PF04055">
    <property type="entry name" value="Radical_SAM"/>
    <property type="match status" value="1"/>
</dbReference>
<dbReference type="PANTHER" id="PTHR11228:SF7">
    <property type="entry name" value="PQQA PEPTIDE CYCLASE"/>
    <property type="match status" value="1"/>
</dbReference>
<evidence type="ECO:0000259" key="9">
    <source>
        <dbReference type="PROSITE" id="PS51918"/>
    </source>
</evidence>
<keyword evidence="2" id="KW-0004">4Fe-4S</keyword>
<dbReference type="GO" id="GO:0046872">
    <property type="term" value="F:metal ion binding"/>
    <property type="evidence" value="ECO:0007669"/>
    <property type="project" value="UniProtKB-KW"/>
</dbReference>
<feature type="compositionally biased region" description="Basic residues" evidence="8">
    <location>
        <begin position="1"/>
        <end position="10"/>
    </location>
</feature>
<evidence type="ECO:0000256" key="2">
    <source>
        <dbReference type="ARBA" id="ARBA00022485"/>
    </source>
</evidence>
<dbReference type="GO" id="GO:0016491">
    <property type="term" value="F:oxidoreductase activity"/>
    <property type="evidence" value="ECO:0007669"/>
    <property type="project" value="UniProtKB-KW"/>
</dbReference>
<dbReference type="PROSITE" id="PS51918">
    <property type="entry name" value="RADICAL_SAM"/>
    <property type="match status" value="1"/>
</dbReference>
<dbReference type="GO" id="GO:0051539">
    <property type="term" value="F:4 iron, 4 sulfur cluster binding"/>
    <property type="evidence" value="ECO:0007669"/>
    <property type="project" value="UniProtKB-KW"/>
</dbReference>
<evidence type="ECO:0000256" key="5">
    <source>
        <dbReference type="ARBA" id="ARBA00023002"/>
    </source>
</evidence>
<dbReference type="SUPFAM" id="SSF102114">
    <property type="entry name" value="Radical SAM enzymes"/>
    <property type="match status" value="1"/>
</dbReference>
<evidence type="ECO:0000313" key="11">
    <source>
        <dbReference type="Proteomes" id="UP000442707"/>
    </source>
</evidence>
<proteinExistence type="predicted"/>
<comment type="caution">
    <text evidence="10">The sequence shown here is derived from an EMBL/GenBank/DDBJ whole genome shotgun (WGS) entry which is preliminary data.</text>
</comment>
<organism evidence="10 11">
    <name type="scientific">Streptomyces luteolifulvus</name>
    <dbReference type="NCBI Taxonomy" id="2615112"/>
    <lineage>
        <taxon>Bacteria</taxon>
        <taxon>Bacillati</taxon>
        <taxon>Actinomycetota</taxon>
        <taxon>Actinomycetes</taxon>
        <taxon>Kitasatosporales</taxon>
        <taxon>Streptomycetaceae</taxon>
        <taxon>Streptomyces</taxon>
    </lineage>
</organism>
<evidence type="ECO:0000256" key="6">
    <source>
        <dbReference type="ARBA" id="ARBA00023004"/>
    </source>
</evidence>
<dbReference type="InterPro" id="IPR013785">
    <property type="entry name" value="Aldolase_TIM"/>
</dbReference>
<dbReference type="AlphaFoldDB" id="A0A6H9UXH7"/>
<keyword evidence="4" id="KW-0479">Metal-binding</keyword>
<evidence type="ECO:0000256" key="4">
    <source>
        <dbReference type="ARBA" id="ARBA00022723"/>
    </source>
</evidence>
<evidence type="ECO:0000256" key="8">
    <source>
        <dbReference type="SAM" id="MobiDB-lite"/>
    </source>
</evidence>
<feature type="domain" description="Radical SAM core" evidence="9">
    <location>
        <begin position="64"/>
        <end position="283"/>
    </location>
</feature>
<dbReference type="Proteomes" id="UP000442707">
    <property type="component" value="Unassembled WGS sequence"/>
</dbReference>
<dbReference type="Gene3D" id="3.20.20.70">
    <property type="entry name" value="Aldolase class I"/>
    <property type="match status" value="1"/>
</dbReference>
<gene>
    <name evidence="10" type="ORF">F7R91_19070</name>
</gene>
<dbReference type="CDD" id="cd01335">
    <property type="entry name" value="Radical_SAM"/>
    <property type="match status" value="1"/>
</dbReference>
<dbReference type="InterPro" id="IPR000385">
    <property type="entry name" value="MoaA_NifB_PqqE_Fe-S-bd_CS"/>
</dbReference>
<evidence type="ECO:0000256" key="1">
    <source>
        <dbReference type="ARBA" id="ARBA00001966"/>
    </source>
</evidence>
<dbReference type="SFLD" id="SFLDG01386">
    <property type="entry name" value="main_SPASM_domain-containing"/>
    <property type="match status" value="1"/>
</dbReference>
<feature type="compositionally biased region" description="Basic residues" evidence="8">
    <location>
        <begin position="45"/>
        <end position="55"/>
    </location>
</feature>
<dbReference type="SFLD" id="SFLDS00029">
    <property type="entry name" value="Radical_SAM"/>
    <property type="match status" value="1"/>
</dbReference>
<sequence length="395" mass="43358">MDGGCHRGRGLRSGPSHGSHGRPHRAGLRGTGRDPWLGDDEPALHRRPRARHVHPRPVAQGETMTTPAAVVWDITYACPLRCEYCYSESGRRPSQQLSWPDLARVVDALVELGPRTVVLSGGEPLVVPEIFQVAERLRSGGVSVHLYTSGWHVTDRIGAAVLEVISNVTVSIDGATSATHDRLRGRAGSFDRALDAAARLSAAAAGRHEPAVGVDYTVTRSNFAEMPDFCRLVATRLPSLDYVFFGAAMPIGLASREGFVAHEIVTPRQLTLLRDDSYADTLRAHVGADLVVSDNGMFQMHPDRLAQGEIPAMQVEPDGRVRAMPVYEGTVGSLLDEPGTTLWRRAMARWSDPRVTGLIEPARTMEAWADATRRLDLMFGDTEDRRRIERRPTFP</sequence>
<dbReference type="SFLD" id="SFLDG01067">
    <property type="entry name" value="SPASM/twitch_domain_containing"/>
    <property type="match status" value="1"/>
</dbReference>
<feature type="region of interest" description="Disordered" evidence="8">
    <location>
        <begin position="1"/>
        <end position="59"/>
    </location>
</feature>
<accession>A0A6H9UXH7</accession>
<dbReference type="EMBL" id="VZRB01000012">
    <property type="protein sequence ID" value="KAB1145281.1"/>
    <property type="molecule type" value="Genomic_DNA"/>
</dbReference>
<evidence type="ECO:0000313" key="10">
    <source>
        <dbReference type="EMBL" id="KAB1145281.1"/>
    </source>
</evidence>